<gene>
    <name evidence="2" type="ORF">Pcinc_013547</name>
</gene>
<organism evidence="2 3">
    <name type="scientific">Petrolisthes cinctipes</name>
    <name type="common">Flat porcelain crab</name>
    <dbReference type="NCBI Taxonomy" id="88211"/>
    <lineage>
        <taxon>Eukaryota</taxon>
        <taxon>Metazoa</taxon>
        <taxon>Ecdysozoa</taxon>
        <taxon>Arthropoda</taxon>
        <taxon>Crustacea</taxon>
        <taxon>Multicrustacea</taxon>
        <taxon>Malacostraca</taxon>
        <taxon>Eumalacostraca</taxon>
        <taxon>Eucarida</taxon>
        <taxon>Decapoda</taxon>
        <taxon>Pleocyemata</taxon>
        <taxon>Anomura</taxon>
        <taxon>Galatheoidea</taxon>
        <taxon>Porcellanidae</taxon>
        <taxon>Petrolisthes</taxon>
    </lineage>
</organism>
<sequence length="87" mass="10023">MEGWRDGGGSGEGRQDEQRQEELTRERTRTDRNPQHVFSPPLYTLQCREIGVKNENTCFIYILYLVLAPDGGGGRRRKAREVKESRA</sequence>
<accession>A0AAE1FYD5</accession>
<dbReference type="EMBL" id="JAWQEG010001141">
    <property type="protein sequence ID" value="KAK3882064.1"/>
    <property type="molecule type" value="Genomic_DNA"/>
</dbReference>
<evidence type="ECO:0000313" key="2">
    <source>
        <dbReference type="EMBL" id="KAK3882064.1"/>
    </source>
</evidence>
<feature type="compositionally biased region" description="Basic and acidic residues" evidence="1">
    <location>
        <begin position="13"/>
        <end position="34"/>
    </location>
</feature>
<comment type="caution">
    <text evidence="2">The sequence shown here is derived from an EMBL/GenBank/DDBJ whole genome shotgun (WGS) entry which is preliminary data.</text>
</comment>
<feature type="region of interest" description="Disordered" evidence="1">
    <location>
        <begin position="1"/>
        <end position="39"/>
    </location>
</feature>
<keyword evidence="3" id="KW-1185">Reference proteome</keyword>
<dbReference type="AlphaFoldDB" id="A0AAE1FYD5"/>
<protein>
    <submittedName>
        <fullName evidence="2">Uncharacterized protein</fullName>
    </submittedName>
</protein>
<name>A0AAE1FYD5_PETCI</name>
<reference evidence="2" key="1">
    <citation type="submission" date="2023-10" db="EMBL/GenBank/DDBJ databases">
        <title>Genome assemblies of two species of porcelain crab, Petrolisthes cinctipes and Petrolisthes manimaculis (Anomura: Porcellanidae).</title>
        <authorList>
            <person name="Angst P."/>
        </authorList>
    </citation>
    <scope>NUCLEOTIDE SEQUENCE</scope>
    <source>
        <strain evidence="2">PB745_01</strain>
        <tissue evidence="2">Gill</tissue>
    </source>
</reference>
<evidence type="ECO:0000256" key="1">
    <source>
        <dbReference type="SAM" id="MobiDB-lite"/>
    </source>
</evidence>
<dbReference type="Proteomes" id="UP001286313">
    <property type="component" value="Unassembled WGS sequence"/>
</dbReference>
<proteinExistence type="predicted"/>
<evidence type="ECO:0000313" key="3">
    <source>
        <dbReference type="Proteomes" id="UP001286313"/>
    </source>
</evidence>
<feature type="compositionally biased region" description="Gly residues" evidence="1">
    <location>
        <begin position="1"/>
        <end position="12"/>
    </location>
</feature>